<dbReference type="Gene3D" id="1.10.10.10">
    <property type="entry name" value="Winged helix-like DNA-binding domain superfamily/Winged helix DNA-binding domain"/>
    <property type="match status" value="1"/>
</dbReference>
<dbReference type="PRINTS" id="PR00598">
    <property type="entry name" value="HTHMARR"/>
</dbReference>
<dbReference type="PANTHER" id="PTHR42756">
    <property type="entry name" value="TRANSCRIPTIONAL REGULATOR, MARR"/>
    <property type="match status" value="1"/>
</dbReference>
<dbReference type="RefSeq" id="WP_192375227.1">
    <property type="nucleotide sequence ID" value="NZ_CAJHIV010000001.1"/>
</dbReference>
<proteinExistence type="predicted"/>
<dbReference type="InterPro" id="IPR000835">
    <property type="entry name" value="HTH_MarR-typ"/>
</dbReference>
<evidence type="ECO:0000259" key="4">
    <source>
        <dbReference type="PROSITE" id="PS50995"/>
    </source>
</evidence>
<dbReference type="InterPro" id="IPR023187">
    <property type="entry name" value="Tscrpt_reg_MarR-type_CS"/>
</dbReference>
<dbReference type="InterPro" id="IPR036388">
    <property type="entry name" value="WH-like_DNA-bd_sf"/>
</dbReference>
<keyword evidence="2" id="KW-0238">DNA-binding</keyword>
<evidence type="ECO:0000256" key="2">
    <source>
        <dbReference type="ARBA" id="ARBA00023125"/>
    </source>
</evidence>
<dbReference type="PROSITE" id="PS50995">
    <property type="entry name" value="HTH_MARR_2"/>
    <property type="match status" value="1"/>
</dbReference>
<reference evidence="5 6" key="1">
    <citation type="submission" date="2020-09" db="EMBL/GenBank/DDBJ databases">
        <title>Methylomonas albis sp. nov. and Methylomonas fluvii sp. nov.: Two cold-adapted methanotrophs from the River Elbe and an amended description of Methylovulum psychrotolerans strain Eb1.</title>
        <authorList>
            <person name="Bussmann I.K."/>
            <person name="Klings K.-W."/>
            <person name="Warnstedt J."/>
            <person name="Hoppert M."/>
            <person name="Saborowski A."/>
            <person name="Horn F."/>
            <person name="Liebner S."/>
        </authorList>
    </citation>
    <scope>NUCLEOTIDE SEQUENCE [LARGE SCALE GENOMIC DNA]</scope>
    <source>
        <strain evidence="5 6">EbA</strain>
    </source>
</reference>
<dbReference type="Proteomes" id="UP000652176">
    <property type="component" value="Unassembled WGS sequence"/>
</dbReference>
<evidence type="ECO:0000313" key="6">
    <source>
        <dbReference type="Proteomes" id="UP000652176"/>
    </source>
</evidence>
<evidence type="ECO:0000256" key="3">
    <source>
        <dbReference type="ARBA" id="ARBA00023163"/>
    </source>
</evidence>
<dbReference type="InterPro" id="IPR036390">
    <property type="entry name" value="WH_DNA-bd_sf"/>
</dbReference>
<accession>A0ABR9D1E3</accession>
<dbReference type="PANTHER" id="PTHR42756:SF1">
    <property type="entry name" value="TRANSCRIPTIONAL REPRESSOR OF EMRAB OPERON"/>
    <property type="match status" value="1"/>
</dbReference>
<comment type="caution">
    <text evidence="5">The sequence shown here is derived from an EMBL/GenBank/DDBJ whole genome shotgun (WGS) entry which is preliminary data.</text>
</comment>
<dbReference type="Pfam" id="PF01047">
    <property type="entry name" value="MarR"/>
    <property type="match status" value="1"/>
</dbReference>
<evidence type="ECO:0000256" key="1">
    <source>
        <dbReference type="ARBA" id="ARBA00023015"/>
    </source>
</evidence>
<dbReference type="SUPFAM" id="SSF46785">
    <property type="entry name" value="Winged helix' DNA-binding domain"/>
    <property type="match status" value="1"/>
</dbReference>
<organism evidence="5 6">
    <name type="scientific">Methylomonas albis</name>
    <dbReference type="NCBI Taxonomy" id="1854563"/>
    <lineage>
        <taxon>Bacteria</taxon>
        <taxon>Pseudomonadati</taxon>
        <taxon>Pseudomonadota</taxon>
        <taxon>Gammaproteobacteria</taxon>
        <taxon>Methylococcales</taxon>
        <taxon>Methylococcaceae</taxon>
        <taxon>Methylomonas</taxon>
    </lineage>
</organism>
<dbReference type="PROSITE" id="PS01117">
    <property type="entry name" value="HTH_MARR_1"/>
    <property type="match status" value="1"/>
</dbReference>
<feature type="domain" description="HTH marR-type" evidence="4">
    <location>
        <begin position="34"/>
        <end position="166"/>
    </location>
</feature>
<sequence>MMFFLMAILPRLNRNEMDKTALQTSKTDSSKQWPYEVLKQFRLIFKAVQQHSQWVETHCGVTSAQLWALWELSKTPGLKVTELAKAMSIHHSTASNMLDKLAKKGLIMRERVSEDQRVVTVTLTQDGIELLNQVPTPPQGILQHALFDLPENVLKSLAKNLDVLVKEMKIKDDEAAMLPINPLPKKSPSHKRKV</sequence>
<protein>
    <submittedName>
        <fullName evidence="5">MarR family transcriptional regulator</fullName>
    </submittedName>
</protein>
<dbReference type="EMBL" id="JACXSS010000001">
    <property type="protein sequence ID" value="MBD9356912.1"/>
    <property type="molecule type" value="Genomic_DNA"/>
</dbReference>
<dbReference type="SMART" id="SM00347">
    <property type="entry name" value="HTH_MARR"/>
    <property type="match status" value="1"/>
</dbReference>
<gene>
    <name evidence="5" type="ORF">IE877_13675</name>
</gene>
<keyword evidence="6" id="KW-1185">Reference proteome</keyword>
<name>A0ABR9D1E3_9GAMM</name>
<keyword evidence="3" id="KW-0804">Transcription</keyword>
<keyword evidence="1" id="KW-0805">Transcription regulation</keyword>
<evidence type="ECO:0000313" key="5">
    <source>
        <dbReference type="EMBL" id="MBD9356912.1"/>
    </source>
</evidence>